<dbReference type="PANTHER" id="PTHR35201:SF4">
    <property type="entry name" value="BETA-PINACENE SYNTHASE-RELATED"/>
    <property type="match status" value="1"/>
</dbReference>
<proteinExistence type="inferred from homology"/>
<keyword evidence="8" id="KW-1185">Reference proteome</keyword>
<evidence type="ECO:0000256" key="1">
    <source>
        <dbReference type="ARBA" id="ARBA00001946"/>
    </source>
</evidence>
<dbReference type="Pfam" id="PF19086">
    <property type="entry name" value="Terpene_syn_C_2"/>
    <property type="match status" value="1"/>
</dbReference>
<organism evidence="7 8">
    <name type="scientific">Mycena sanguinolenta</name>
    <dbReference type="NCBI Taxonomy" id="230812"/>
    <lineage>
        <taxon>Eukaryota</taxon>
        <taxon>Fungi</taxon>
        <taxon>Dikarya</taxon>
        <taxon>Basidiomycota</taxon>
        <taxon>Agaricomycotina</taxon>
        <taxon>Agaricomycetes</taxon>
        <taxon>Agaricomycetidae</taxon>
        <taxon>Agaricales</taxon>
        <taxon>Marasmiineae</taxon>
        <taxon>Mycenaceae</taxon>
        <taxon>Mycena</taxon>
    </lineage>
</organism>
<dbReference type="InterPro" id="IPR008949">
    <property type="entry name" value="Isoprenoid_synthase_dom_sf"/>
</dbReference>
<comment type="cofactor">
    <cofactor evidence="1 6">
        <name>Mg(2+)</name>
        <dbReference type="ChEBI" id="CHEBI:18420"/>
    </cofactor>
</comment>
<dbReference type="GO" id="GO:0008299">
    <property type="term" value="P:isoprenoid biosynthetic process"/>
    <property type="evidence" value="ECO:0007669"/>
    <property type="project" value="UniProtKB-ARBA"/>
</dbReference>
<dbReference type="SFLD" id="SFLDG01020">
    <property type="entry name" value="Terpene_Cyclase_Like_2"/>
    <property type="match status" value="1"/>
</dbReference>
<dbReference type="GO" id="GO:0010333">
    <property type="term" value="F:terpene synthase activity"/>
    <property type="evidence" value="ECO:0007669"/>
    <property type="project" value="InterPro"/>
</dbReference>
<evidence type="ECO:0000313" key="7">
    <source>
        <dbReference type="EMBL" id="KAF7368150.1"/>
    </source>
</evidence>
<evidence type="ECO:0000256" key="3">
    <source>
        <dbReference type="ARBA" id="ARBA00022723"/>
    </source>
</evidence>
<dbReference type="GO" id="GO:0046872">
    <property type="term" value="F:metal ion binding"/>
    <property type="evidence" value="ECO:0007669"/>
    <property type="project" value="UniProtKB-KW"/>
</dbReference>
<reference evidence="7" key="1">
    <citation type="submission" date="2020-05" db="EMBL/GenBank/DDBJ databases">
        <title>Mycena genomes resolve the evolution of fungal bioluminescence.</title>
        <authorList>
            <person name="Tsai I.J."/>
        </authorList>
    </citation>
    <scope>NUCLEOTIDE SEQUENCE</scope>
    <source>
        <strain evidence="7">160909Yilan</strain>
    </source>
</reference>
<dbReference type="AlphaFoldDB" id="A0A8H6Z2K2"/>
<keyword evidence="3 6" id="KW-0479">Metal-binding</keyword>
<dbReference type="EMBL" id="JACAZH010000005">
    <property type="protein sequence ID" value="KAF7368150.1"/>
    <property type="molecule type" value="Genomic_DNA"/>
</dbReference>
<dbReference type="Gene3D" id="1.10.600.10">
    <property type="entry name" value="Farnesyl Diphosphate Synthase"/>
    <property type="match status" value="1"/>
</dbReference>
<dbReference type="InterPro" id="IPR034686">
    <property type="entry name" value="Terpene_cyclase-like_2"/>
</dbReference>
<evidence type="ECO:0000256" key="2">
    <source>
        <dbReference type="ARBA" id="ARBA00006333"/>
    </source>
</evidence>
<evidence type="ECO:0000256" key="5">
    <source>
        <dbReference type="ARBA" id="ARBA00023239"/>
    </source>
</evidence>
<evidence type="ECO:0000256" key="6">
    <source>
        <dbReference type="RuleBase" id="RU366034"/>
    </source>
</evidence>
<name>A0A8H6Z2K2_9AGAR</name>
<dbReference type="SFLD" id="SFLDS00005">
    <property type="entry name" value="Isoprenoid_Synthase_Type_I"/>
    <property type="match status" value="1"/>
</dbReference>
<comment type="caution">
    <text evidence="7">The sequence shown here is derived from an EMBL/GenBank/DDBJ whole genome shotgun (WGS) entry which is preliminary data.</text>
</comment>
<evidence type="ECO:0000313" key="8">
    <source>
        <dbReference type="Proteomes" id="UP000623467"/>
    </source>
</evidence>
<gene>
    <name evidence="7" type="ORF">MSAN_00881400</name>
</gene>
<keyword evidence="5 6" id="KW-0456">Lyase</keyword>
<dbReference type="SUPFAM" id="SSF48576">
    <property type="entry name" value="Terpenoid synthases"/>
    <property type="match status" value="1"/>
</dbReference>
<dbReference type="PANTHER" id="PTHR35201">
    <property type="entry name" value="TERPENE SYNTHASE"/>
    <property type="match status" value="1"/>
</dbReference>
<dbReference type="EC" id="4.2.3.-" evidence="6"/>
<keyword evidence="4 6" id="KW-0460">Magnesium</keyword>
<comment type="similarity">
    <text evidence="2 6">Belongs to the terpene synthase family.</text>
</comment>
<accession>A0A8H6Z2K2</accession>
<dbReference type="OrthoDB" id="6486656at2759"/>
<sequence length="359" mass="41580">MEFVLPNSMANWPWPRRINPHFEAVKAECEVWFRSFNAFSPKAQKAFEKGDFCRLAALAYPALDQQRLRTACDLMMLFFTFDECTDVLTAPEARRYADIVMDALKNTNKPRPEGEPIVGEVARQFWALGIQSATPLAQKHFLETFEDYIYSVVDQASDRDDKRIRGSEEYMILRRRTIGVQPSYPMIELGMNLVDEIWNDPVIDELRRIAVDIVLLDNDICSYKKELAQGDDTVCHMHFFHIQLFYEPSFLTQHNIVTIIMHEGTTNLSGAMEWVATRLKALTSRFIVLYEKVPWDDADAQVQEYVEGIANWPRANNSWHFESGRYFGSEGLKVQRDRKVVLSLGIRQVPQLVCHITWA</sequence>
<evidence type="ECO:0000256" key="4">
    <source>
        <dbReference type="ARBA" id="ARBA00022842"/>
    </source>
</evidence>
<dbReference type="Proteomes" id="UP000623467">
    <property type="component" value="Unassembled WGS sequence"/>
</dbReference>
<protein>
    <recommendedName>
        <fullName evidence="6">Terpene synthase</fullName>
        <ecNumber evidence="6">4.2.3.-</ecNumber>
    </recommendedName>
</protein>